<evidence type="ECO:0000313" key="1">
    <source>
        <dbReference type="EMBL" id="KAI7746145.1"/>
    </source>
</evidence>
<organism evidence="1 2">
    <name type="scientific">Ambrosia artemisiifolia</name>
    <name type="common">Common ragweed</name>
    <dbReference type="NCBI Taxonomy" id="4212"/>
    <lineage>
        <taxon>Eukaryota</taxon>
        <taxon>Viridiplantae</taxon>
        <taxon>Streptophyta</taxon>
        <taxon>Embryophyta</taxon>
        <taxon>Tracheophyta</taxon>
        <taxon>Spermatophyta</taxon>
        <taxon>Magnoliopsida</taxon>
        <taxon>eudicotyledons</taxon>
        <taxon>Gunneridae</taxon>
        <taxon>Pentapetalae</taxon>
        <taxon>asterids</taxon>
        <taxon>campanulids</taxon>
        <taxon>Asterales</taxon>
        <taxon>Asteraceae</taxon>
        <taxon>Asteroideae</taxon>
        <taxon>Heliantheae alliance</taxon>
        <taxon>Heliantheae</taxon>
        <taxon>Ambrosia</taxon>
    </lineage>
</organism>
<gene>
    <name evidence="1" type="ORF">M8C21_031890</name>
</gene>
<accession>A0AAD5CRY0</accession>
<evidence type="ECO:0000313" key="2">
    <source>
        <dbReference type="Proteomes" id="UP001206925"/>
    </source>
</evidence>
<comment type="caution">
    <text evidence="1">The sequence shown here is derived from an EMBL/GenBank/DDBJ whole genome shotgun (WGS) entry which is preliminary data.</text>
</comment>
<reference evidence="1" key="1">
    <citation type="submission" date="2022-06" db="EMBL/GenBank/DDBJ databases">
        <title>Uncovering the hologenomic basis of an extraordinary plant invasion.</title>
        <authorList>
            <person name="Bieker V.C."/>
            <person name="Martin M.D."/>
            <person name="Gilbert T."/>
            <person name="Hodgins K."/>
            <person name="Battlay P."/>
            <person name="Petersen B."/>
            <person name="Wilson J."/>
        </authorList>
    </citation>
    <scope>NUCLEOTIDE SEQUENCE</scope>
    <source>
        <strain evidence="1">AA19_3_7</strain>
        <tissue evidence="1">Leaf</tissue>
    </source>
</reference>
<name>A0AAD5CRY0_AMBAR</name>
<dbReference type="Proteomes" id="UP001206925">
    <property type="component" value="Unassembled WGS sequence"/>
</dbReference>
<keyword evidence="2" id="KW-1185">Reference proteome</keyword>
<dbReference type="AlphaFoldDB" id="A0AAD5CRY0"/>
<dbReference type="EMBL" id="JAMZMK010007030">
    <property type="protein sequence ID" value="KAI7746145.1"/>
    <property type="molecule type" value="Genomic_DNA"/>
</dbReference>
<feature type="non-terminal residue" evidence="1">
    <location>
        <position position="1"/>
    </location>
</feature>
<proteinExistence type="predicted"/>
<sequence length="202" mass="22927">MYNQSINLSSILALSDPFAIQFAYNLSSFPDLYRFLIQVHVSIPNEDMVGIYTGDVETTVVACKTADDDIKLKDRLMEMVIMGLVLNKFHILGLFTLRLSLNSRMQLDTGKEMSMPDGVLMNAMDLMLIQLQSYKKCKLADGLGLDNMGPVCYWKWKRRIVLAPECVELDSLTSILAGVNISFRKDSWVWLGDRDGEFRVRA</sequence>
<protein>
    <submittedName>
        <fullName evidence="1">Uncharacterized protein</fullName>
    </submittedName>
</protein>